<accession>A0ABW3FB96</accession>
<reference evidence="3" key="1">
    <citation type="journal article" date="2019" name="Int. J. Syst. Evol. Microbiol.">
        <title>The Global Catalogue of Microorganisms (GCM) 10K type strain sequencing project: providing services to taxonomists for standard genome sequencing and annotation.</title>
        <authorList>
            <consortium name="The Broad Institute Genomics Platform"/>
            <consortium name="The Broad Institute Genome Sequencing Center for Infectious Disease"/>
            <person name="Wu L."/>
            <person name="Ma J."/>
        </authorList>
    </citation>
    <scope>NUCLEOTIDE SEQUENCE [LARGE SCALE GENOMIC DNA]</scope>
    <source>
        <strain evidence="3">CCUG 60023</strain>
    </source>
</reference>
<feature type="transmembrane region" description="Helical" evidence="1">
    <location>
        <begin position="21"/>
        <end position="50"/>
    </location>
</feature>
<gene>
    <name evidence="2" type="ORF">ACFQ14_04855</name>
</gene>
<keyword evidence="1" id="KW-0812">Transmembrane</keyword>
<dbReference type="RefSeq" id="WP_377211576.1">
    <property type="nucleotide sequence ID" value="NZ_JBHTJV010000003.1"/>
</dbReference>
<keyword evidence="3" id="KW-1185">Reference proteome</keyword>
<keyword evidence="1" id="KW-1133">Transmembrane helix</keyword>
<protein>
    <recommendedName>
        <fullName evidence="4">Periplasmic heavy metal sensor</fullName>
    </recommendedName>
</protein>
<evidence type="ECO:0000256" key="1">
    <source>
        <dbReference type="SAM" id="Phobius"/>
    </source>
</evidence>
<comment type="caution">
    <text evidence="2">The sequence shown here is derived from an EMBL/GenBank/DDBJ whole genome shotgun (WGS) entry which is preliminary data.</text>
</comment>
<dbReference type="Proteomes" id="UP001597101">
    <property type="component" value="Unassembled WGS sequence"/>
</dbReference>
<organism evidence="2 3">
    <name type="scientific">Pseudahrensia aquimaris</name>
    <dbReference type="NCBI Taxonomy" id="744461"/>
    <lineage>
        <taxon>Bacteria</taxon>
        <taxon>Pseudomonadati</taxon>
        <taxon>Pseudomonadota</taxon>
        <taxon>Alphaproteobacteria</taxon>
        <taxon>Hyphomicrobiales</taxon>
        <taxon>Ahrensiaceae</taxon>
        <taxon>Pseudahrensia</taxon>
    </lineage>
</organism>
<dbReference type="EMBL" id="JBHTJV010000003">
    <property type="protein sequence ID" value="MFD0915729.1"/>
    <property type="molecule type" value="Genomic_DNA"/>
</dbReference>
<proteinExistence type="predicted"/>
<name>A0ABW3FB96_9HYPH</name>
<evidence type="ECO:0000313" key="3">
    <source>
        <dbReference type="Proteomes" id="UP001597101"/>
    </source>
</evidence>
<keyword evidence="1" id="KW-0472">Membrane</keyword>
<sequence length="203" mass="22502">MFGRDAHKQREVVQRQGSRARFVFFVVIGLSVAAVIAVLTAPAATLNAWLGQGERIVKEVMGETTPQTPETQPQNEPDEVTKAADIAWPPVTLDAMAALGKPQSVFDPVARSRATSAIEKAFLADRRDNLDRLQAAFQTRLEALNAQMEVLQKNEPTDRRDRMLETFKSTAVGITVSYSDQTDLVNATIAKERDRRLKILRGL</sequence>
<evidence type="ECO:0000313" key="2">
    <source>
        <dbReference type="EMBL" id="MFD0915729.1"/>
    </source>
</evidence>
<evidence type="ECO:0008006" key="4">
    <source>
        <dbReference type="Google" id="ProtNLM"/>
    </source>
</evidence>